<dbReference type="Proteomes" id="UP000663856">
    <property type="component" value="Unassembled WGS sequence"/>
</dbReference>
<dbReference type="InterPro" id="IPR017850">
    <property type="entry name" value="Alkaline_phosphatase_core_sf"/>
</dbReference>
<dbReference type="Proteomes" id="UP000663824">
    <property type="component" value="Unassembled WGS sequence"/>
</dbReference>
<protein>
    <recommendedName>
        <fullName evidence="9">Nucleotide pyrophosphatase</fullName>
    </recommendedName>
</protein>
<organism evidence="7 8">
    <name type="scientific">Rotaria magnacalcarata</name>
    <dbReference type="NCBI Taxonomy" id="392030"/>
    <lineage>
        <taxon>Eukaryota</taxon>
        <taxon>Metazoa</taxon>
        <taxon>Spiralia</taxon>
        <taxon>Gnathifera</taxon>
        <taxon>Rotifera</taxon>
        <taxon>Eurotatoria</taxon>
        <taxon>Bdelloidea</taxon>
        <taxon>Philodinida</taxon>
        <taxon>Philodinidae</taxon>
        <taxon>Rotaria</taxon>
    </lineage>
</organism>
<name>A0A817AFL9_9BILA</name>
<evidence type="ECO:0000313" key="7">
    <source>
        <dbReference type="EMBL" id="CAF2267250.1"/>
    </source>
</evidence>
<dbReference type="Proteomes" id="UP000663834">
    <property type="component" value="Unassembled WGS sequence"/>
</dbReference>
<feature type="transmembrane region" description="Helical" evidence="2">
    <location>
        <begin position="72"/>
        <end position="93"/>
    </location>
</feature>
<dbReference type="Pfam" id="PF01663">
    <property type="entry name" value="Phosphodiest"/>
    <property type="match status" value="1"/>
</dbReference>
<evidence type="ECO:0000313" key="3">
    <source>
        <dbReference type="EMBL" id="CAF1410754.1"/>
    </source>
</evidence>
<keyword evidence="2" id="KW-0472">Membrane</keyword>
<evidence type="ECO:0000313" key="4">
    <source>
        <dbReference type="EMBL" id="CAF1487916.1"/>
    </source>
</evidence>
<evidence type="ECO:0000313" key="8">
    <source>
        <dbReference type="Proteomes" id="UP000663824"/>
    </source>
</evidence>
<keyword evidence="2" id="KW-1133">Transmembrane helix</keyword>
<dbReference type="Proteomes" id="UP000663855">
    <property type="component" value="Unassembled WGS sequence"/>
</dbReference>
<sequence>MMHSELGPALLSHENNGSPSTGSHVGKEKNLLLVVSRDPTDNNSDAHGDNIEIITGIRPQKRFSTLFSPRTFVWLAVLVMVIISISIIVIAYTKGKTTIQGARDKEGTTSDNTSSTVTFRPENITIQQLTKKVLFIIADGIPADVIEAASVTNIRKISDLGAYKRAYVGGIKGSYSETPTISAPGYMDLITGTWGNKHNVFDNDVKSPNYHYKNIFRLLKEQEPQKEIGIFSTWLDNRLKLVGEGLPQAGQIIFDYKFDGYELNQSAYQHDLADYYIHRIDERVTNETATCIRTAAPDLSWVYLQYTDDVAHHFGDSEQFNQSVISLDNQIGRMWEAIEYRQNHFHEDWLIIITTDHGRDPTTGREHGHQSDRERTTWIVINTQNTNDYFRNFQPAIVDLLPTMAQFLSISIPIESARELDGISLIGKISIANFEAQLTDDRIELSWQAFDDEGNVTIWLSTTNLFQKGESDYYQLMGTEPIALKVAEIDVKNYPSKFYKIVLEGRYNMVNKWLFRLN</sequence>
<proteinExistence type="predicted"/>
<dbReference type="PANTHER" id="PTHR10151:SF120">
    <property type="entry name" value="BIS(5'-ADENOSYL)-TRIPHOSPHATASE"/>
    <property type="match status" value="1"/>
</dbReference>
<feature type="compositionally biased region" description="Polar residues" evidence="1">
    <location>
        <begin position="13"/>
        <end position="23"/>
    </location>
</feature>
<dbReference type="SUPFAM" id="SSF53649">
    <property type="entry name" value="Alkaline phosphatase-like"/>
    <property type="match status" value="1"/>
</dbReference>
<dbReference type="OrthoDB" id="10002039at2759"/>
<keyword evidence="2" id="KW-0812">Transmembrane</keyword>
<gene>
    <name evidence="3" type="ORF">CJN711_LOCUS22490</name>
    <name evidence="4" type="ORF">KQP761_LOCUS13935</name>
    <name evidence="7" type="ORF">MBJ925_LOCUS39196</name>
    <name evidence="5" type="ORF">WKI299_LOCUS18411</name>
    <name evidence="6" type="ORF">XDN619_LOCUS25996</name>
</gene>
<dbReference type="EMBL" id="CAJNRG010012038">
    <property type="protein sequence ID" value="CAF2136915.1"/>
    <property type="molecule type" value="Genomic_DNA"/>
</dbReference>
<dbReference type="EMBL" id="CAJNOW010006514">
    <property type="protein sequence ID" value="CAF1487916.1"/>
    <property type="molecule type" value="Genomic_DNA"/>
</dbReference>
<dbReference type="InterPro" id="IPR002591">
    <property type="entry name" value="Phosphodiest/P_Trfase"/>
</dbReference>
<evidence type="ECO:0000313" key="6">
    <source>
        <dbReference type="EMBL" id="CAF2136915.1"/>
    </source>
</evidence>
<evidence type="ECO:0000256" key="2">
    <source>
        <dbReference type="SAM" id="Phobius"/>
    </source>
</evidence>
<evidence type="ECO:0000256" key="1">
    <source>
        <dbReference type="SAM" id="MobiDB-lite"/>
    </source>
</evidence>
<dbReference type="EMBL" id="CAJNRE010022020">
    <property type="protein sequence ID" value="CAF2267250.1"/>
    <property type="molecule type" value="Genomic_DNA"/>
</dbReference>
<dbReference type="Gene3D" id="3.40.720.10">
    <property type="entry name" value="Alkaline Phosphatase, subunit A"/>
    <property type="match status" value="1"/>
</dbReference>
<dbReference type="GO" id="GO:0016787">
    <property type="term" value="F:hydrolase activity"/>
    <property type="evidence" value="ECO:0007669"/>
    <property type="project" value="UniProtKB-ARBA"/>
</dbReference>
<accession>A0A817AFL9</accession>
<dbReference type="PANTHER" id="PTHR10151">
    <property type="entry name" value="ECTONUCLEOTIDE PYROPHOSPHATASE/PHOSPHODIESTERASE"/>
    <property type="match status" value="1"/>
</dbReference>
<feature type="region of interest" description="Disordered" evidence="1">
    <location>
        <begin position="1"/>
        <end position="25"/>
    </location>
</feature>
<comment type="caution">
    <text evidence="7">The sequence shown here is derived from an EMBL/GenBank/DDBJ whole genome shotgun (WGS) entry which is preliminary data.</text>
</comment>
<evidence type="ECO:0000313" key="5">
    <source>
        <dbReference type="EMBL" id="CAF2092234.1"/>
    </source>
</evidence>
<dbReference type="Proteomes" id="UP000663887">
    <property type="component" value="Unassembled WGS sequence"/>
</dbReference>
<dbReference type="EMBL" id="CAJNRF010007522">
    <property type="protein sequence ID" value="CAF2092234.1"/>
    <property type="molecule type" value="Genomic_DNA"/>
</dbReference>
<evidence type="ECO:0008006" key="9">
    <source>
        <dbReference type="Google" id="ProtNLM"/>
    </source>
</evidence>
<dbReference type="AlphaFoldDB" id="A0A817AFL9"/>
<dbReference type="EMBL" id="CAJNOV010010543">
    <property type="protein sequence ID" value="CAF1410754.1"/>
    <property type="molecule type" value="Genomic_DNA"/>
</dbReference>
<reference evidence="7" key="1">
    <citation type="submission" date="2021-02" db="EMBL/GenBank/DDBJ databases">
        <authorList>
            <person name="Nowell W R."/>
        </authorList>
    </citation>
    <scope>NUCLEOTIDE SEQUENCE</scope>
</reference>